<evidence type="ECO:0000256" key="6">
    <source>
        <dbReference type="ARBA" id="ARBA00022806"/>
    </source>
</evidence>
<dbReference type="SUPFAM" id="SSF143517">
    <property type="entry name" value="TRCF domain-like"/>
    <property type="match status" value="1"/>
</dbReference>
<dbReference type="PROSITE" id="PS51192">
    <property type="entry name" value="HELICASE_ATP_BIND_1"/>
    <property type="match status" value="1"/>
</dbReference>
<dbReference type="GO" id="GO:0006355">
    <property type="term" value="P:regulation of DNA-templated transcription"/>
    <property type="evidence" value="ECO:0007669"/>
    <property type="project" value="UniProtKB-UniRule"/>
</dbReference>
<dbReference type="GO" id="GO:0000716">
    <property type="term" value="P:transcription-coupled nucleotide-excision repair, DNA damage recognition"/>
    <property type="evidence" value="ECO:0007669"/>
    <property type="project" value="UniProtKB-UniRule"/>
</dbReference>
<dbReference type="EC" id="3.6.4.-" evidence="13"/>
<keyword evidence="6" id="KW-0347">Helicase</keyword>
<dbReference type="InterPro" id="IPR005118">
    <property type="entry name" value="TRCF_C"/>
</dbReference>
<dbReference type="InterPro" id="IPR011545">
    <property type="entry name" value="DEAD/DEAH_box_helicase_dom"/>
</dbReference>
<dbReference type="SUPFAM" id="SSF141259">
    <property type="entry name" value="CarD-like"/>
    <property type="match status" value="1"/>
</dbReference>
<dbReference type="Pfam" id="PF00271">
    <property type="entry name" value="Helicase_C"/>
    <property type="match status" value="1"/>
</dbReference>
<dbReference type="GO" id="GO:0003678">
    <property type="term" value="F:DNA helicase activity"/>
    <property type="evidence" value="ECO:0007669"/>
    <property type="project" value="TreeGrafter"/>
</dbReference>
<evidence type="ECO:0000256" key="4">
    <source>
        <dbReference type="ARBA" id="ARBA00022763"/>
    </source>
</evidence>
<evidence type="ECO:0000256" key="9">
    <source>
        <dbReference type="ARBA" id="ARBA00023204"/>
    </source>
</evidence>
<comment type="subcellular location">
    <subcellularLocation>
        <location evidence="1 13">Cytoplasm</location>
    </subcellularLocation>
</comment>
<dbReference type="Gene3D" id="3.40.50.11180">
    <property type="match status" value="1"/>
</dbReference>
<name>A0A9D2MI21_9FIRM</name>
<evidence type="ECO:0000256" key="2">
    <source>
        <dbReference type="ARBA" id="ARBA00022490"/>
    </source>
</evidence>
<dbReference type="Pfam" id="PF00270">
    <property type="entry name" value="DEAD"/>
    <property type="match status" value="1"/>
</dbReference>
<evidence type="ECO:0000256" key="11">
    <source>
        <dbReference type="ARBA" id="ARBA00061399"/>
    </source>
</evidence>
<accession>A0A9D2MI21</accession>
<dbReference type="AlphaFoldDB" id="A0A9D2MI21"/>
<proteinExistence type="inferred from homology"/>
<sequence>MSCISEIFKQSGEFERLAAAKGAKGVLGAADAVKAPLIHALMQTGGGKALVLTPDEASAVRMCENLSALQSGVVLYPSREFTFEQVTGVSREFEHIRLGALAKLLSGECTAVVCSVNAACQFTVPPQELKKRTLKLKTGAAMPLSELAQRLVYAGYSRYDQVDGVSQFAIRGGIADIFPPGNSEPVRLEFWGDTIDTISTFDPVTQRRTGKIAEMEIIPATEVLFDSNEKFAKSIEKLSASLRGKAVQARKWLDTDSENLKKGILPACCDKYLPLAYASNGIFDYFGAEDALFVCESAKVKERGQNSDKLWRERIKFSLQDMTLCKGLDKFCLDFEELKAFYEKLGAVYLDSLPRGSFDTPVSCLADLNTQSFNRWSGKTAELEEELRPLLKNKYTVCIMAGTARSARALANDLNDDGIFAVFADGFPPVFQKGAVTVTTGTMSAGFRIADMKFALITHTKAQVRQNKRRKSNSKNAIHSLDELSVGDYIVHNVHGIGVFEGIQALEMNKIKKDYIKISYAKGDALYVPVTQLDLVSKYIGPGDNTHVKVNRLGGGEWKKAKAKVRESVKDMAKELIALYAKRMSTKGFAFSEDTDLQRDFELRFAYEETDDQLRCTEEIKRDMERPIPMERLLCGDVGFGKTEVALRAAFKCISEGKQCALLVPTTVLAMQHFNTARERMEAFPVTVEMLSRFVPAQKQKKIVKGIESGSVDLLIGTHRIISKDIKFHDLGLLIVDEEQRFGVAQKEKLKQKFPRVDVLTLSATPIPRTLNMALSGIRDMSVIEEAPADRYPVQTYVLEYDFDILTEAMERELERGGQCYYLHNNIDTIDSAAARIKKALPNANIAVAHGRMTQEQLSDIWEKVVNGEVDILVCTTIIETGVDVANVNTLIIENADRLGLAQLHQIRGRVGRSSRRAFAYFTFTRGKELTEIAQKRLEAIREYTEFGSGFKIAMRDLEIRGAGSLLGSRQHGHMEAVGYDMYLKLLGEAVAEEKGELKAGEEEQECLIDLPVEAHIPETYIRSTPQRLSMYKRIAAVRTDADANDVLDELRDRFGNPPPSINGLLQISLLRNSAAAAGIYEISQRNGSVLLYMAHPDVRYAVELNKKMKGRVMLSAAKKPYIAVKPGQEDVLETVKNSIEILAGLQEQITQAEENKPEN</sequence>
<dbReference type="PROSITE" id="PS51194">
    <property type="entry name" value="HELICASE_CTER"/>
    <property type="match status" value="1"/>
</dbReference>
<dbReference type="Pfam" id="PF03461">
    <property type="entry name" value="TRCF"/>
    <property type="match status" value="1"/>
</dbReference>
<dbReference type="InterPro" id="IPR001650">
    <property type="entry name" value="Helicase_C-like"/>
</dbReference>
<dbReference type="PANTHER" id="PTHR47964">
    <property type="entry name" value="ATP-DEPENDENT DNA HELICASE HOMOLOG RECG, CHLOROPLASTIC"/>
    <property type="match status" value="1"/>
</dbReference>
<dbReference type="GO" id="GO:0003684">
    <property type="term" value="F:damaged DNA binding"/>
    <property type="evidence" value="ECO:0007669"/>
    <property type="project" value="InterPro"/>
</dbReference>
<dbReference type="Gene3D" id="3.90.1150.50">
    <property type="entry name" value="Transcription-repair-coupling factor, D7 domain"/>
    <property type="match status" value="1"/>
</dbReference>
<comment type="similarity">
    <text evidence="11 13">In the C-terminal section; belongs to the helicase family. RecG subfamily.</text>
</comment>
<dbReference type="SMART" id="SM00487">
    <property type="entry name" value="DEXDc"/>
    <property type="match status" value="1"/>
</dbReference>
<dbReference type="CDD" id="cd17991">
    <property type="entry name" value="DEXHc_TRCF"/>
    <property type="match status" value="1"/>
</dbReference>
<dbReference type="Proteomes" id="UP000823877">
    <property type="component" value="Unassembled WGS sequence"/>
</dbReference>
<keyword evidence="7 13" id="KW-0067">ATP-binding</keyword>
<keyword evidence="2 13" id="KW-0963">Cytoplasm</keyword>
<dbReference type="SMART" id="SM00982">
    <property type="entry name" value="TRCF"/>
    <property type="match status" value="1"/>
</dbReference>
<comment type="similarity">
    <text evidence="10 13">In the N-terminal section; belongs to the UvrB family.</text>
</comment>
<dbReference type="SUPFAM" id="SSF52540">
    <property type="entry name" value="P-loop containing nucleoside triphosphate hydrolases"/>
    <property type="match status" value="4"/>
</dbReference>
<evidence type="ECO:0000256" key="1">
    <source>
        <dbReference type="ARBA" id="ARBA00004496"/>
    </source>
</evidence>
<evidence type="ECO:0000256" key="3">
    <source>
        <dbReference type="ARBA" id="ARBA00022741"/>
    </source>
</evidence>
<dbReference type="HAMAP" id="MF_00969">
    <property type="entry name" value="TRCF"/>
    <property type="match status" value="1"/>
</dbReference>
<evidence type="ECO:0000259" key="14">
    <source>
        <dbReference type="PROSITE" id="PS51192"/>
    </source>
</evidence>
<dbReference type="InterPro" id="IPR037235">
    <property type="entry name" value="TRCF-like_C_D7"/>
</dbReference>
<evidence type="ECO:0000256" key="5">
    <source>
        <dbReference type="ARBA" id="ARBA00022801"/>
    </source>
</evidence>
<dbReference type="GO" id="GO:0016787">
    <property type="term" value="F:hydrolase activity"/>
    <property type="evidence" value="ECO:0007669"/>
    <property type="project" value="UniProtKB-KW"/>
</dbReference>
<evidence type="ECO:0000256" key="12">
    <source>
        <dbReference type="ARBA" id="ARBA00070128"/>
    </source>
</evidence>
<reference evidence="16" key="2">
    <citation type="submission" date="2021-04" db="EMBL/GenBank/DDBJ databases">
        <authorList>
            <person name="Gilroy R."/>
        </authorList>
    </citation>
    <scope>NUCLEOTIDE SEQUENCE</scope>
    <source>
        <strain evidence="16">CHK188-16595</strain>
    </source>
</reference>
<gene>
    <name evidence="13 16" type="primary">mfd</name>
    <name evidence="16" type="ORF">IAA37_03025</name>
</gene>
<keyword evidence="5 13" id="KW-0378">Hydrolase</keyword>
<feature type="domain" description="Helicase ATP-binding" evidence="14">
    <location>
        <begin position="623"/>
        <end position="784"/>
    </location>
</feature>
<keyword evidence="9 13" id="KW-0234">DNA repair</keyword>
<dbReference type="GO" id="GO:0005737">
    <property type="term" value="C:cytoplasm"/>
    <property type="evidence" value="ECO:0007669"/>
    <property type="project" value="UniProtKB-SubCell"/>
</dbReference>
<dbReference type="SMART" id="SM01058">
    <property type="entry name" value="CarD_TRCF"/>
    <property type="match status" value="1"/>
</dbReference>
<dbReference type="InterPro" id="IPR036101">
    <property type="entry name" value="CarD-like/TRCF_RID_sf"/>
</dbReference>
<dbReference type="FunFam" id="3.40.50.300:FF:000546">
    <property type="entry name" value="Transcription-repair-coupling factor"/>
    <property type="match status" value="1"/>
</dbReference>
<dbReference type="Gene3D" id="2.40.10.170">
    <property type="match status" value="1"/>
</dbReference>
<dbReference type="NCBIfam" id="TIGR00580">
    <property type="entry name" value="mfd"/>
    <property type="match status" value="1"/>
</dbReference>
<reference evidence="16" key="1">
    <citation type="journal article" date="2021" name="PeerJ">
        <title>Extensive microbial diversity within the chicken gut microbiome revealed by metagenomics and culture.</title>
        <authorList>
            <person name="Gilroy R."/>
            <person name="Ravi A."/>
            <person name="Getino M."/>
            <person name="Pursley I."/>
            <person name="Horton D.L."/>
            <person name="Alikhan N.F."/>
            <person name="Baker D."/>
            <person name="Gharbi K."/>
            <person name="Hall N."/>
            <person name="Watson M."/>
            <person name="Adriaenssens E.M."/>
            <person name="Foster-Nyarko E."/>
            <person name="Jarju S."/>
            <person name="Secka A."/>
            <person name="Antonio M."/>
            <person name="Oren A."/>
            <person name="Chaudhuri R.R."/>
            <person name="La Ragione R."/>
            <person name="Hildebrand F."/>
            <person name="Pallen M.J."/>
        </authorList>
    </citation>
    <scope>NUCLEOTIDE SEQUENCE</scope>
    <source>
        <strain evidence="16">CHK188-16595</strain>
    </source>
</reference>
<comment type="caution">
    <text evidence="16">The sequence shown here is derived from an EMBL/GenBank/DDBJ whole genome shotgun (WGS) entry which is preliminary data.</text>
</comment>
<protein>
    <recommendedName>
        <fullName evidence="12 13">Transcription-repair-coupling factor</fullName>
        <shortName evidence="13">TRCF</shortName>
        <ecNumber evidence="13">3.6.4.-</ecNumber>
    </recommendedName>
</protein>
<evidence type="ECO:0000313" key="17">
    <source>
        <dbReference type="Proteomes" id="UP000823877"/>
    </source>
</evidence>
<evidence type="ECO:0000259" key="15">
    <source>
        <dbReference type="PROSITE" id="PS51194"/>
    </source>
</evidence>
<evidence type="ECO:0000313" key="16">
    <source>
        <dbReference type="EMBL" id="HJB74629.1"/>
    </source>
</evidence>
<dbReference type="Gene3D" id="3.40.50.300">
    <property type="entry name" value="P-loop containing nucleotide triphosphate hydrolases"/>
    <property type="match status" value="2"/>
</dbReference>
<evidence type="ECO:0000256" key="13">
    <source>
        <dbReference type="HAMAP-Rule" id="MF_00969"/>
    </source>
</evidence>
<evidence type="ECO:0000256" key="7">
    <source>
        <dbReference type="ARBA" id="ARBA00022840"/>
    </source>
</evidence>
<dbReference type="EMBL" id="DWXN01000006">
    <property type="protein sequence ID" value="HJB74629.1"/>
    <property type="molecule type" value="Genomic_DNA"/>
</dbReference>
<dbReference type="InterPro" id="IPR003711">
    <property type="entry name" value="CarD-like/TRCF_RID"/>
</dbReference>
<evidence type="ECO:0000256" key="10">
    <source>
        <dbReference type="ARBA" id="ARBA00061104"/>
    </source>
</evidence>
<keyword evidence="8 13" id="KW-0238">DNA-binding</keyword>
<dbReference type="PANTHER" id="PTHR47964:SF1">
    <property type="entry name" value="ATP-DEPENDENT DNA HELICASE HOMOLOG RECG, CHLOROPLASTIC"/>
    <property type="match status" value="1"/>
</dbReference>
<evidence type="ECO:0000256" key="8">
    <source>
        <dbReference type="ARBA" id="ARBA00023125"/>
    </source>
</evidence>
<organism evidence="16 17">
    <name type="scientific">Candidatus Eubacterium faecale</name>
    <dbReference type="NCBI Taxonomy" id="2838568"/>
    <lineage>
        <taxon>Bacteria</taxon>
        <taxon>Bacillati</taxon>
        <taxon>Bacillota</taxon>
        <taxon>Clostridia</taxon>
        <taxon>Eubacteriales</taxon>
        <taxon>Eubacteriaceae</taxon>
        <taxon>Eubacterium</taxon>
    </lineage>
</organism>
<dbReference type="SMART" id="SM00490">
    <property type="entry name" value="HELICc"/>
    <property type="match status" value="1"/>
</dbReference>
<dbReference type="Pfam" id="PF02559">
    <property type="entry name" value="CarD_TRCF_RID"/>
    <property type="match status" value="1"/>
</dbReference>
<dbReference type="InterPro" id="IPR041471">
    <property type="entry name" value="UvrB_inter"/>
</dbReference>
<dbReference type="GO" id="GO:0005524">
    <property type="term" value="F:ATP binding"/>
    <property type="evidence" value="ECO:0007669"/>
    <property type="project" value="UniProtKB-UniRule"/>
</dbReference>
<dbReference type="InterPro" id="IPR004576">
    <property type="entry name" value="Mfd"/>
</dbReference>
<dbReference type="Pfam" id="PF17757">
    <property type="entry name" value="UvrB_inter"/>
    <property type="match status" value="1"/>
</dbReference>
<dbReference type="InterPro" id="IPR014001">
    <property type="entry name" value="Helicase_ATP-bd"/>
</dbReference>
<dbReference type="InterPro" id="IPR027417">
    <property type="entry name" value="P-loop_NTPase"/>
</dbReference>
<comment type="function">
    <text evidence="13">Couples transcription and DNA repair by recognizing RNA polymerase (RNAP) stalled at DNA lesions. Mediates ATP-dependent release of RNAP and its truncated transcript from the DNA, and recruitment of nucleotide excision repair machinery to the damaged site.</text>
</comment>
<feature type="domain" description="Helicase C-terminal" evidence="15">
    <location>
        <begin position="802"/>
        <end position="959"/>
    </location>
</feature>
<dbReference type="Gene3D" id="3.30.2060.10">
    <property type="entry name" value="Penicillin-binding protein 1b domain"/>
    <property type="match status" value="1"/>
</dbReference>
<keyword evidence="4 13" id="KW-0227">DNA damage</keyword>
<keyword evidence="3 13" id="KW-0547">Nucleotide-binding</keyword>
<dbReference type="InterPro" id="IPR047112">
    <property type="entry name" value="RecG/Mfd"/>
</dbReference>